<dbReference type="AlphaFoldDB" id="A0A1X7KYA8"/>
<name>A0A1X7KYA8_9BACT</name>
<dbReference type="Proteomes" id="UP000193804">
    <property type="component" value="Unassembled WGS sequence"/>
</dbReference>
<dbReference type="InterPro" id="IPR008969">
    <property type="entry name" value="CarboxyPept-like_regulatory"/>
</dbReference>
<dbReference type="RefSeq" id="WP_085518422.1">
    <property type="nucleotide sequence ID" value="NZ_FXAW01000007.1"/>
</dbReference>
<organism evidence="1 2">
    <name type="scientific">Marivirga sericea</name>
    <dbReference type="NCBI Taxonomy" id="1028"/>
    <lineage>
        <taxon>Bacteria</taxon>
        <taxon>Pseudomonadati</taxon>
        <taxon>Bacteroidota</taxon>
        <taxon>Cytophagia</taxon>
        <taxon>Cytophagales</taxon>
        <taxon>Marivirgaceae</taxon>
        <taxon>Marivirga</taxon>
    </lineage>
</organism>
<evidence type="ECO:0000313" key="1">
    <source>
        <dbReference type="EMBL" id="SMG46551.1"/>
    </source>
</evidence>
<dbReference type="SUPFAM" id="SSF49464">
    <property type="entry name" value="Carboxypeptidase regulatory domain-like"/>
    <property type="match status" value="1"/>
</dbReference>
<reference evidence="2" key="1">
    <citation type="submission" date="2017-04" db="EMBL/GenBank/DDBJ databases">
        <authorList>
            <person name="Varghese N."/>
            <person name="Submissions S."/>
        </authorList>
    </citation>
    <scope>NUCLEOTIDE SEQUENCE [LARGE SCALE GENOMIC DNA]</scope>
    <source>
        <strain evidence="2">DSM 4125</strain>
    </source>
</reference>
<protein>
    <submittedName>
        <fullName evidence="1">CarboxypepD_reg-like domain-containing protein</fullName>
    </submittedName>
</protein>
<evidence type="ECO:0000313" key="2">
    <source>
        <dbReference type="Proteomes" id="UP000193804"/>
    </source>
</evidence>
<accession>A0A1X7KYA8</accession>
<keyword evidence="2" id="KW-1185">Reference proteome</keyword>
<proteinExistence type="predicted"/>
<dbReference type="STRING" id="1028.SAMN05661096_03288"/>
<gene>
    <name evidence="1" type="ORF">SAMN05661096_03288</name>
</gene>
<dbReference type="EMBL" id="FXAW01000007">
    <property type="protein sequence ID" value="SMG46551.1"/>
    <property type="molecule type" value="Genomic_DNA"/>
</dbReference>
<sequence>MRTTVLFCMLKILFVLHTDAQTIEGRILDKKNSDSIPSAHIYSERYGIGTISNENGEFSISLPKAQFPLELVISHISYESKAMIVNDPKQSVIVQLESNNIILEEVVVDARARIIAEKVKEILSSKEEKYGRVFYRQFTTTDTISTEFVESFYNIAYSKSGISKLKIKQARYARKKEGDFIFTNFPFLSFFPLYLKDSSEIKMPFSTVFDEYRFVVEEKYRKNNEEIVKVKCIPPVKTIPSDSNEVWLNAVFTFNVTQEYLLDYSANLSHGLGADNLIPLTVDSVFLSASNPRHSWYYSFSEQANHDLNYIEVDYTFDLQVNEEVLKATVNSRAVLFEKNTKRFRGLREPSLELEDLKSVSNVRYKKRFWKDNPIIKLTSEEEEIIQTFEDENAFGTYFK</sequence>
<dbReference type="OrthoDB" id="824464at2"/>
<dbReference type="Pfam" id="PF13715">
    <property type="entry name" value="CarbopepD_reg_2"/>
    <property type="match status" value="1"/>
</dbReference>